<dbReference type="Gene3D" id="1.20.1330.10">
    <property type="entry name" value="f41 fragment of flagellin, N-terminal domain"/>
    <property type="match status" value="1"/>
</dbReference>
<keyword evidence="4" id="KW-1185">Reference proteome</keyword>
<dbReference type="GO" id="GO:0005198">
    <property type="term" value="F:structural molecule activity"/>
    <property type="evidence" value="ECO:0007669"/>
    <property type="project" value="InterPro"/>
</dbReference>
<evidence type="ECO:0000259" key="2">
    <source>
        <dbReference type="Pfam" id="PF00669"/>
    </source>
</evidence>
<dbReference type="RefSeq" id="WP_184676038.1">
    <property type="nucleotide sequence ID" value="NZ_JACHGY010000001.1"/>
</dbReference>
<keyword evidence="3" id="KW-0966">Cell projection</keyword>
<dbReference type="SUPFAM" id="SSF64518">
    <property type="entry name" value="Phase 1 flagellin"/>
    <property type="match status" value="1"/>
</dbReference>
<name>A0A7X0H3P1_9BACT</name>
<evidence type="ECO:0000313" key="3">
    <source>
        <dbReference type="EMBL" id="MBB6428681.1"/>
    </source>
</evidence>
<sequence length="507" mass="54410">MSLTLSNVTSTPYHQQRLNREVNSTIQRLNAGVTVRPKDDPAAFIAYELNRSRENQLKTAGINAERAQAFGQTAINGLDQVSAAIDELRSIYAGSHNSATPQTRIDELLATIDAVNDNTQFKGQRLFPGGTITETQGAAPEPVQQTDIPTLGGVQLGYAQGDLSFRSNIYDGEFNLGEFEVKGTSFTASADPGAPSIELGNLGRAVTATDDRTGTGYILYSEESVHTRFGSLPHEYNADHLISVVYEGGQFYFDDNHNLRAFTPRDSDVIIAEVDYTNDTIRGLAGAITPSTPSETDVTSKREVSTPNTFDFNYSTESGATGSLSLSSVSAAALGDADNSLADLGQGGALGFSASNRTRALEVLQAAQQQVDSAKQQAQTFVRNTVGSLDLVNQHNQSTLAAERQRLENRAGQEVAEQARRLLLRSAGQSLVQDAQQAQTDTLLSLIEQTGGSRAGRYSMDSALRSVQGAQQSQLAEALGRYTQEMSQNDPVSLQTETLGNQLDVLG</sequence>
<feature type="domain" description="Flagellin N-terminal" evidence="2">
    <location>
        <begin position="16"/>
        <end position="129"/>
    </location>
</feature>
<dbReference type="Pfam" id="PF00669">
    <property type="entry name" value="Flagellin_N"/>
    <property type="match status" value="1"/>
</dbReference>
<protein>
    <submittedName>
        <fullName evidence="3">Flagellin-like hook-associated protein FlgL</fullName>
    </submittedName>
</protein>
<keyword evidence="3" id="KW-0282">Flagellum</keyword>
<accession>A0A7X0H3P1</accession>
<organism evidence="3 4">
    <name type="scientific">Algisphaera agarilytica</name>
    <dbReference type="NCBI Taxonomy" id="1385975"/>
    <lineage>
        <taxon>Bacteria</taxon>
        <taxon>Pseudomonadati</taxon>
        <taxon>Planctomycetota</taxon>
        <taxon>Phycisphaerae</taxon>
        <taxon>Phycisphaerales</taxon>
        <taxon>Phycisphaeraceae</taxon>
        <taxon>Algisphaera</taxon>
    </lineage>
</organism>
<evidence type="ECO:0000256" key="1">
    <source>
        <dbReference type="SAM" id="Coils"/>
    </source>
</evidence>
<gene>
    <name evidence="3" type="ORF">HNQ40_000487</name>
</gene>
<dbReference type="AlphaFoldDB" id="A0A7X0H3P1"/>
<comment type="caution">
    <text evidence="3">The sequence shown here is derived from an EMBL/GenBank/DDBJ whole genome shotgun (WGS) entry which is preliminary data.</text>
</comment>
<dbReference type="Proteomes" id="UP000541810">
    <property type="component" value="Unassembled WGS sequence"/>
</dbReference>
<proteinExistence type="predicted"/>
<feature type="coiled-coil region" evidence="1">
    <location>
        <begin position="357"/>
        <end position="384"/>
    </location>
</feature>
<dbReference type="InterPro" id="IPR001029">
    <property type="entry name" value="Flagellin_N"/>
</dbReference>
<evidence type="ECO:0000313" key="4">
    <source>
        <dbReference type="Proteomes" id="UP000541810"/>
    </source>
</evidence>
<dbReference type="EMBL" id="JACHGY010000001">
    <property type="protein sequence ID" value="MBB6428681.1"/>
    <property type="molecule type" value="Genomic_DNA"/>
</dbReference>
<reference evidence="3 4" key="1">
    <citation type="submission" date="2020-08" db="EMBL/GenBank/DDBJ databases">
        <title>Genomic Encyclopedia of Type Strains, Phase IV (KMG-IV): sequencing the most valuable type-strain genomes for metagenomic binning, comparative biology and taxonomic classification.</title>
        <authorList>
            <person name="Goeker M."/>
        </authorList>
    </citation>
    <scope>NUCLEOTIDE SEQUENCE [LARGE SCALE GENOMIC DNA]</scope>
    <source>
        <strain evidence="3 4">DSM 103725</strain>
    </source>
</reference>
<keyword evidence="3" id="KW-0969">Cilium</keyword>
<keyword evidence="1" id="KW-0175">Coiled coil</keyword>